<dbReference type="RefSeq" id="WP_135104029.1">
    <property type="nucleotide sequence ID" value="NZ_CABTJG010000001.1"/>
</dbReference>
<name>A0A212JCD1_9BACT</name>
<keyword evidence="1" id="KW-0472">Membrane</keyword>
<keyword evidence="1" id="KW-1133">Transmembrane helix</keyword>
<evidence type="ECO:0008006" key="3">
    <source>
        <dbReference type="Google" id="ProtNLM"/>
    </source>
</evidence>
<protein>
    <recommendedName>
        <fullName evidence="3">Inner membrane protein YhaI</fullName>
    </recommendedName>
</protein>
<reference evidence="2" key="1">
    <citation type="submission" date="2016-04" db="EMBL/GenBank/DDBJ databases">
        <authorList>
            <person name="Evans L.H."/>
            <person name="Alamgir A."/>
            <person name="Owens N."/>
            <person name="Weber N.D."/>
            <person name="Virtaneva K."/>
            <person name="Barbian K."/>
            <person name="Babar A."/>
            <person name="Rosenke K."/>
        </authorList>
    </citation>
    <scope>NUCLEOTIDE SEQUENCE</scope>
    <source>
        <strain evidence="2">86-2</strain>
    </source>
</reference>
<sequence length="124" mass="14214">MEWYLKVLKQYADFSGRARRTEYWMFYLFNSFIPIGLMIIGGILFAMNESSIPFIICMVLVGLYSLAVFIPSLAVTVRRLHDTNHSGWMYFVSLIPLIGGIWLLILLCTDGTHGQNQYGPDPKE</sequence>
<evidence type="ECO:0000313" key="2">
    <source>
        <dbReference type="EMBL" id="SBV96905.1"/>
    </source>
</evidence>
<dbReference type="AlphaFoldDB" id="A0A212JCD1"/>
<feature type="transmembrane region" description="Helical" evidence="1">
    <location>
        <begin position="52"/>
        <end position="75"/>
    </location>
</feature>
<dbReference type="PANTHER" id="PTHR34980">
    <property type="entry name" value="INNER MEMBRANE PROTEIN-RELATED-RELATED"/>
    <property type="match status" value="1"/>
</dbReference>
<organism evidence="2">
    <name type="scientific">uncultured Dysgonomonas sp</name>
    <dbReference type="NCBI Taxonomy" id="206096"/>
    <lineage>
        <taxon>Bacteria</taxon>
        <taxon>Pseudomonadati</taxon>
        <taxon>Bacteroidota</taxon>
        <taxon>Bacteroidia</taxon>
        <taxon>Bacteroidales</taxon>
        <taxon>Dysgonomonadaceae</taxon>
        <taxon>Dysgonomonas</taxon>
        <taxon>environmental samples</taxon>
    </lineage>
</organism>
<dbReference type="EMBL" id="FLUL01000001">
    <property type="protein sequence ID" value="SBV96905.1"/>
    <property type="molecule type" value="Genomic_DNA"/>
</dbReference>
<dbReference type="GO" id="GO:0005886">
    <property type="term" value="C:plasma membrane"/>
    <property type="evidence" value="ECO:0007669"/>
    <property type="project" value="TreeGrafter"/>
</dbReference>
<dbReference type="InterPro" id="IPR008523">
    <property type="entry name" value="DUF805"/>
</dbReference>
<evidence type="ECO:0000256" key="1">
    <source>
        <dbReference type="SAM" id="Phobius"/>
    </source>
</evidence>
<keyword evidence="1" id="KW-0812">Transmembrane</keyword>
<feature type="transmembrane region" description="Helical" evidence="1">
    <location>
        <begin position="87"/>
        <end position="107"/>
    </location>
</feature>
<dbReference type="Pfam" id="PF05656">
    <property type="entry name" value="DUF805"/>
    <property type="match status" value="1"/>
</dbReference>
<gene>
    <name evidence="2" type="primary">yhaI</name>
    <name evidence="2" type="ORF">KL86DYS2_11178</name>
</gene>
<accession>A0A212JCD1</accession>
<dbReference type="PANTHER" id="PTHR34980:SF2">
    <property type="entry name" value="INNER MEMBRANE PROTEIN YHAH-RELATED"/>
    <property type="match status" value="1"/>
</dbReference>
<feature type="transmembrane region" description="Helical" evidence="1">
    <location>
        <begin position="24"/>
        <end position="46"/>
    </location>
</feature>
<proteinExistence type="predicted"/>